<evidence type="ECO:0000313" key="6">
    <source>
        <dbReference type="EMBL" id="KPM38141.1"/>
    </source>
</evidence>
<dbReference type="InterPro" id="IPR021858">
    <property type="entry name" value="Fun_TF"/>
</dbReference>
<dbReference type="PRINTS" id="PR00080">
    <property type="entry name" value="SDRFAMILY"/>
</dbReference>
<comment type="caution">
    <text evidence="6">The sequence shown here is derived from an EMBL/GenBank/DDBJ whole genome shotgun (WGS) entry which is preliminary data.</text>
</comment>
<dbReference type="InterPro" id="IPR020904">
    <property type="entry name" value="Sc_DH/Rdtase_CS"/>
</dbReference>
<dbReference type="STRING" id="78410.A0A0P7AXG8"/>
<dbReference type="OrthoDB" id="3469225at2759"/>
<sequence>MAIDTLSLAGKVAIVTGSGRENGIGAGVVLALARNGAAVTINYVSDSVTKRAHAFAEKITADGGRVTVVQSTVDTPEGAQFLVQETLKAFETDHIDILVNNAGAGAPGETLDTKVEDIAKMFDVNVKGPIYVAQATVPHMPPGGRVINISSTAAKLGLSELPIYGATKAALDSLTWSWSKEWGRSRGITVNSVAPGPVATDIIPEELVEILTGPQKGITRAADRIGTTADLADAILLLVSEKSRWITGQYIGVNGGITAWQRSLNHFNFINIWQYWLILNESPMNRTMQSIPSSQKTLAPASPSSNVPIARPNLVFVSVAHPDQIKERTTNRKIRRHVMKEIGLSRRKKPIKSRTVELDTAVVVHQPNSSLQRTADPHSQGSSGSGLSRPSYRGYEFPFADSALFSTAISARARRIVTYLHREDSSMCQMLRKLCFTLAMADDSAMYLALADSALYTGYHDQKPPMQENAYALENYNTSLGFLNGRLKHAASAVGNAIIGTVIGLAGYDIRVRNFARWAVHMAGLQRMIESRGGIESITSYHLRMTLIWSDMVGSLLQDLPPRFAVYAGIARPVQANDLSPILSRTIYVLQQRDPVLWDICPVLGTISDLTKQASRKLTSNWYHDTDLTQTFGIAVHELLILPRHQIPNDQNNLLFAGLLLRETIRVASLVFLTGAVNHLAGNRDMKTEHGSRLGRLLKFHTLDWSGLPELELWVLVIYSLVETAEDKAWIISRISSIMRTNGLSWREVLDILSGIAWVESVLRDEVDKLKGVLELRG</sequence>
<dbReference type="Pfam" id="PF13561">
    <property type="entry name" value="adh_short_C2"/>
    <property type="match status" value="1"/>
</dbReference>
<evidence type="ECO:0000256" key="2">
    <source>
        <dbReference type="ARBA" id="ARBA00022857"/>
    </source>
</evidence>
<gene>
    <name evidence="6" type="ORF">AK830_g8408</name>
</gene>
<dbReference type="PROSITE" id="PS00061">
    <property type="entry name" value="ADH_SHORT"/>
    <property type="match status" value="1"/>
</dbReference>
<comment type="similarity">
    <text evidence="1">Belongs to the short-chain dehydrogenases/reductases (SDR) family.</text>
</comment>
<protein>
    <submittedName>
        <fullName evidence="6">Uncharacterized protein</fullName>
    </submittedName>
</protein>
<dbReference type="FunFam" id="3.40.50.720:FF:000084">
    <property type="entry name" value="Short-chain dehydrogenase reductase"/>
    <property type="match status" value="1"/>
</dbReference>
<reference evidence="6 7" key="1">
    <citation type="submission" date="2015-09" db="EMBL/GenBank/DDBJ databases">
        <title>Draft genome of a European isolate of the apple canker pathogen Neonectria ditissima.</title>
        <authorList>
            <person name="Gomez-Cortecero A."/>
            <person name="Harrison R.J."/>
            <person name="Armitage A.D."/>
        </authorList>
    </citation>
    <scope>NUCLEOTIDE SEQUENCE [LARGE SCALE GENOMIC DNA]</scope>
    <source>
        <strain evidence="6 7">R09/05</strain>
    </source>
</reference>
<feature type="compositionally biased region" description="Polar residues" evidence="5">
    <location>
        <begin position="367"/>
        <end position="388"/>
    </location>
</feature>
<dbReference type="Pfam" id="PF11951">
    <property type="entry name" value="Fungal_trans_2"/>
    <property type="match status" value="1"/>
</dbReference>
<keyword evidence="7" id="KW-1185">Reference proteome</keyword>
<dbReference type="SUPFAM" id="SSF51735">
    <property type="entry name" value="NAD(P)-binding Rossmann-fold domains"/>
    <property type="match status" value="1"/>
</dbReference>
<dbReference type="PANTHER" id="PTHR43639">
    <property type="entry name" value="OXIDOREDUCTASE, SHORT-CHAIN DEHYDROGENASE/REDUCTASE FAMILY (AFU_ORTHOLOGUE AFUA_5G02870)"/>
    <property type="match status" value="1"/>
</dbReference>
<keyword evidence="3" id="KW-0560">Oxidoreductase</keyword>
<proteinExistence type="inferred from homology"/>
<name>A0A0P7AXG8_9HYPO</name>
<evidence type="ECO:0000256" key="4">
    <source>
        <dbReference type="ARBA" id="ARBA00023242"/>
    </source>
</evidence>
<dbReference type="PRINTS" id="PR00081">
    <property type="entry name" value="GDHRDH"/>
</dbReference>
<dbReference type="AlphaFoldDB" id="A0A0P7AXG8"/>
<organism evidence="6 7">
    <name type="scientific">Neonectria ditissima</name>
    <dbReference type="NCBI Taxonomy" id="78410"/>
    <lineage>
        <taxon>Eukaryota</taxon>
        <taxon>Fungi</taxon>
        <taxon>Dikarya</taxon>
        <taxon>Ascomycota</taxon>
        <taxon>Pezizomycotina</taxon>
        <taxon>Sordariomycetes</taxon>
        <taxon>Hypocreomycetidae</taxon>
        <taxon>Hypocreales</taxon>
        <taxon>Nectriaceae</taxon>
        <taxon>Neonectria</taxon>
    </lineage>
</organism>
<evidence type="ECO:0000313" key="7">
    <source>
        <dbReference type="Proteomes" id="UP000050424"/>
    </source>
</evidence>
<keyword evidence="2" id="KW-0521">NADP</keyword>
<dbReference type="Gene3D" id="3.40.50.720">
    <property type="entry name" value="NAD(P)-binding Rossmann-like Domain"/>
    <property type="match status" value="1"/>
</dbReference>
<dbReference type="EMBL" id="LKCW01000142">
    <property type="protein sequence ID" value="KPM38141.1"/>
    <property type="molecule type" value="Genomic_DNA"/>
</dbReference>
<dbReference type="Proteomes" id="UP000050424">
    <property type="component" value="Unassembled WGS sequence"/>
</dbReference>
<accession>A0A0P7AXG8</accession>
<feature type="region of interest" description="Disordered" evidence="5">
    <location>
        <begin position="367"/>
        <end position="389"/>
    </location>
</feature>
<evidence type="ECO:0000256" key="3">
    <source>
        <dbReference type="ARBA" id="ARBA00023002"/>
    </source>
</evidence>
<keyword evidence="4" id="KW-0539">Nucleus</keyword>
<dbReference type="InterPro" id="IPR036291">
    <property type="entry name" value="NAD(P)-bd_dom_sf"/>
</dbReference>
<dbReference type="InterPro" id="IPR002347">
    <property type="entry name" value="SDR_fam"/>
</dbReference>
<dbReference type="PANTHER" id="PTHR43639:SF1">
    <property type="entry name" value="SHORT-CHAIN DEHYDROGENASE_REDUCTASE FAMILY PROTEIN"/>
    <property type="match status" value="1"/>
</dbReference>
<evidence type="ECO:0000256" key="5">
    <source>
        <dbReference type="SAM" id="MobiDB-lite"/>
    </source>
</evidence>
<evidence type="ECO:0000256" key="1">
    <source>
        <dbReference type="ARBA" id="ARBA00006484"/>
    </source>
</evidence>
<dbReference type="GO" id="GO:0016491">
    <property type="term" value="F:oxidoreductase activity"/>
    <property type="evidence" value="ECO:0007669"/>
    <property type="project" value="UniProtKB-KW"/>
</dbReference>